<evidence type="ECO:0000313" key="2">
    <source>
        <dbReference type="Proteomes" id="UP000273500"/>
    </source>
</evidence>
<proteinExistence type="predicted"/>
<dbReference type="Gene3D" id="3.40.50.12780">
    <property type="entry name" value="N-terminal domain of ligase-like"/>
    <property type="match status" value="1"/>
</dbReference>
<reference evidence="1 2" key="1">
    <citation type="submission" date="2018-12" db="EMBL/GenBank/DDBJ databases">
        <authorList>
            <person name="Feng G."/>
            <person name="Zhu H."/>
        </authorList>
    </citation>
    <scope>NUCLEOTIDE SEQUENCE [LARGE SCALE GENOMIC DNA]</scope>
    <source>
        <strain evidence="1 2">KCTC 12533</strain>
    </source>
</reference>
<dbReference type="RefSeq" id="WP_125422648.1">
    <property type="nucleotide sequence ID" value="NZ_RWIT01000011.1"/>
</dbReference>
<comment type="caution">
    <text evidence="1">The sequence shown here is derived from an EMBL/GenBank/DDBJ whole genome shotgun (WGS) entry which is preliminary data.</text>
</comment>
<keyword evidence="2" id="KW-1185">Reference proteome</keyword>
<dbReference type="InterPro" id="IPR042099">
    <property type="entry name" value="ANL_N_sf"/>
</dbReference>
<organism evidence="1 2">
    <name type="scientific">Hymenobacter rigui</name>
    <dbReference type="NCBI Taxonomy" id="334424"/>
    <lineage>
        <taxon>Bacteria</taxon>
        <taxon>Pseudomonadati</taxon>
        <taxon>Bacteroidota</taxon>
        <taxon>Cytophagia</taxon>
        <taxon>Cytophagales</taxon>
        <taxon>Hymenobacteraceae</taxon>
        <taxon>Hymenobacter</taxon>
    </lineage>
</organism>
<dbReference type="AlphaFoldDB" id="A0A428KKM6"/>
<dbReference type="PANTHER" id="PTHR43845:SF1">
    <property type="entry name" value="BLR5969 PROTEIN"/>
    <property type="match status" value="1"/>
</dbReference>
<accession>A0A428KKM6</accession>
<gene>
    <name evidence="1" type="ORF">EI291_16885</name>
</gene>
<dbReference type="Proteomes" id="UP000273500">
    <property type="component" value="Unassembled WGS sequence"/>
</dbReference>
<sequence length="509" mass="56950">MKTLVLLLTVNILRGWRRLLEIHDGSMRLLYLPGMESWRWNIGKWKAGFVFWRAAHRTPAYQQFLAHHGVQGLPWRGLVPDVAALPIMDKENYVKAYPLAARCLGGAVPVGGVIIDESSGSSGAATNWARSRAERRANKRMLEFGLHSLLGPGPHFILNAFAMGPWATGVNITMALTDISTLKSLGPDVPKIVNTLREFGPGHQYVIMGYPPFLKLLVDSAGLDWFQYQVTMIYGGEGMSEKMRTYLLNRGIRRVYGSLGASDLELNLAAENDFTIALRRELLVNEALAARLVKYPGALPVLFQFNPADFHMESTATDELVITLCRPTYLSPKIRYNLHDRGHIIRFPELKRHLAAVGLTPHDLCPTHTDLPLLLHYGRADMTVAYFGCKLTPADVQEAILGLPLLAGIVSSFTLLTPEDDNATKQLRVCLEIREALLATDLPELQTAFFAELRRLNQDFRESWRMIPQGQQPQLQVFATGTGPFAGQDMRIKHRYIQPPATPYYPKSA</sequence>
<protein>
    <submittedName>
        <fullName evidence="1">CoF synthetase</fullName>
    </submittedName>
</protein>
<dbReference type="EMBL" id="RWIT01000011">
    <property type="protein sequence ID" value="RSK46996.1"/>
    <property type="molecule type" value="Genomic_DNA"/>
</dbReference>
<evidence type="ECO:0000313" key="1">
    <source>
        <dbReference type="EMBL" id="RSK46996.1"/>
    </source>
</evidence>
<dbReference type="OrthoDB" id="568480at2"/>
<name>A0A428KKM6_9BACT</name>
<dbReference type="PANTHER" id="PTHR43845">
    <property type="entry name" value="BLR5969 PROTEIN"/>
    <property type="match status" value="1"/>
</dbReference>